<proteinExistence type="predicted"/>
<sequence>MFVPVAPVTVEAMEPDVHDVVVDVLVPYATPEVLGRGTVVIGLSPLVSASVAPSGIVLPTTPAVEAAGWLEEVVLLDVMAQLELGVMPPPSKVDDEDEALLVAPVEEVSDVPIAPVEPVALQDAPTIGPRPPESISVAPSGTPAPVKLLLIPLEPSVPIGEVAPIAEGPAVVCASLAALAQSSASAATNNRRRIGIS</sequence>
<evidence type="ECO:0000313" key="2">
    <source>
        <dbReference type="Proteomes" id="UP000193553"/>
    </source>
</evidence>
<protein>
    <submittedName>
        <fullName evidence="1">Uncharacterized protein</fullName>
    </submittedName>
</protein>
<dbReference type="Proteomes" id="UP000193553">
    <property type="component" value="Unassembled WGS sequence"/>
</dbReference>
<dbReference type="AlphaFoldDB" id="A0A1X3GVK5"/>
<reference evidence="1 2" key="1">
    <citation type="submission" date="2017-03" db="EMBL/GenBank/DDBJ databases">
        <title>Whole genome sequences of fourteen strains of Bradyrhizobium canariense and one strain of Bradyrhizobium japonicum isolated from Lupinus (Papilionoideae: Genisteae) species in Algeria.</title>
        <authorList>
            <person name="Crovadore J."/>
            <person name="Chekireb D."/>
            <person name="Brachmann A."/>
            <person name="Chablais R."/>
            <person name="Cochard B."/>
            <person name="Lefort F."/>
        </authorList>
    </citation>
    <scope>NUCLEOTIDE SEQUENCE [LARGE SCALE GENOMIC DNA]</scope>
    <source>
        <strain evidence="1 2">UBMA195</strain>
    </source>
</reference>
<dbReference type="EMBL" id="NAFI01000190">
    <property type="protein sequence ID" value="OSJ01864.1"/>
    <property type="molecule type" value="Genomic_DNA"/>
</dbReference>
<comment type="caution">
    <text evidence="1">The sequence shown here is derived from an EMBL/GenBank/DDBJ whole genome shotgun (WGS) entry which is preliminary data.</text>
</comment>
<name>A0A1X3GVK5_9BRAD</name>
<evidence type="ECO:0000313" key="1">
    <source>
        <dbReference type="EMBL" id="OSJ01864.1"/>
    </source>
</evidence>
<organism evidence="1 2">
    <name type="scientific">Bradyrhizobium canariense</name>
    <dbReference type="NCBI Taxonomy" id="255045"/>
    <lineage>
        <taxon>Bacteria</taxon>
        <taxon>Pseudomonadati</taxon>
        <taxon>Pseudomonadota</taxon>
        <taxon>Alphaproteobacteria</taxon>
        <taxon>Hyphomicrobiales</taxon>
        <taxon>Nitrobacteraceae</taxon>
        <taxon>Bradyrhizobium</taxon>
    </lineage>
</organism>
<gene>
    <name evidence="1" type="ORF">BSZ18_39425</name>
</gene>
<accession>A0A1X3GVK5</accession>